<dbReference type="InterPro" id="IPR040194">
    <property type="entry name" value="Cwf19-like"/>
</dbReference>
<evidence type="ECO:0000313" key="6">
    <source>
        <dbReference type="Proteomes" id="UP001516023"/>
    </source>
</evidence>
<dbReference type="AlphaFoldDB" id="A0ABD3PSC4"/>
<evidence type="ECO:0000256" key="1">
    <source>
        <dbReference type="ARBA" id="ARBA00006795"/>
    </source>
</evidence>
<feature type="region of interest" description="Disordered" evidence="2">
    <location>
        <begin position="136"/>
        <end position="155"/>
    </location>
</feature>
<evidence type="ECO:0000259" key="3">
    <source>
        <dbReference type="Pfam" id="PF04676"/>
    </source>
</evidence>
<comment type="similarity">
    <text evidence="1">Belongs to the CWF19 family.</text>
</comment>
<reference evidence="5 6" key="1">
    <citation type="journal article" date="2020" name="G3 (Bethesda)">
        <title>Improved Reference Genome for Cyclotella cryptica CCMP332, a Model for Cell Wall Morphogenesis, Salinity Adaptation, and Lipid Production in Diatoms (Bacillariophyta).</title>
        <authorList>
            <person name="Roberts W.R."/>
            <person name="Downey K.M."/>
            <person name="Ruck E.C."/>
            <person name="Traller J.C."/>
            <person name="Alverson A.J."/>
        </authorList>
    </citation>
    <scope>NUCLEOTIDE SEQUENCE [LARGE SCALE GENOMIC DNA]</scope>
    <source>
        <strain evidence="5 6">CCMP332</strain>
    </source>
</reference>
<dbReference type="PANTHER" id="PTHR12072:SF5">
    <property type="entry name" value="CWF19-LIKE PROTEIN 2"/>
    <property type="match status" value="1"/>
</dbReference>
<feature type="domain" description="Cwf19-like C-terminal" evidence="4">
    <location>
        <begin position="262"/>
        <end position="383"/>
    </location>
</feature>
<accession>A0ABD3PSC4</accession>
<evidence type="ECO:0000313" key="5">
    <source>
        <dbReference type="EMBL" id="KAL3791018.1"/>
    </source>
</evidence>
<dbReference type="EMBL" id="JABMIG020000119">
    <property type="protein sequence ID" value="KAL3791018.1"/>
    <property type="molecule type" value="Genomic_DNA"/>
</dbReference>
<evidence type="ECO:0000256" key="2">
    <source>
        <dbReference type="SAM" id="MobiDB-lite"/>
    </source>
</evidence>
<dbReference type="Pfam" id="PF04676">
    <property type="entry name" value="CwfJ_C_2"/>
    <property type="match status" value="1"/>
</dbReference>
<name>A0ABD3PSC4_9STRA</name>
<dbReference type="InterPro" id="IPR006768">
    <property type="entry name" value="Cwf19-like_C_dom-1"/>
</dbReference>
<dbReference type="Pfam" id="PF04677">
    <property type="entry name" value="CwfJ_C_1"/>
    <property type="match status" value="1"/>
</dbReference>
<gene>
    <name evidence="5" type="ORF">HJC23_003007</name>
</gene>
<protein>
    <submittedName>
        <fullName evidence="5">Uncharacterized protein</fullName>
    </submittedName>
</protein>
<feature type="domain" description="Cwf19-like protein C-terminal" evidence="3">
    <location>
        <begin position="392"/>
        <end position="501"/>
    </location>
</feature>
<evidence type="ECO:0000259" key="4">
    <source>
        <dbReference type="Pfam" id="PF04677"/>
    </source>
</evidence>
<comment type="caution">
    <text evidence="5">The sequence shown here is derived from an EMBL/GenBank/DDBJ whole genome shotgun (WGS) entry which is preliminary data.</text>
</comment>
<keyword evidence="6" id="KW-1185">Reference proteome</keyword>
<organism evidence="5 6">
    <name type="scientific">Cyclotella cryptica</name>
    <dbReference type="NCBI Taxonomy" id="29204"/>
    <lineage>
        <taxon>Eukaryota</taxon>
        <taxon>Sar</taxon>
        <taxon>Stramenopiles</taxon>
        <taxon>Ochrophyta</taxon>
        <taxon>Bacillariophyta</taxon>
        <taxon>Coscinodiscophyceae</taxon>
        <taxon>Thalassiosirophycidae</taxon>
        <taxon>Stephanodiscales</taxon>
        <taxon>Stephanodiscaceae</taxon>
        <taxon>Cyclotella</taxon>
    </lineage>
</organism>
<dbReference type="PANTHER" id="PTHR12072">
    <property type="entry name" value="CWF19, CELL CYCLE CONTROL PROTEIN"/>
    <property type="match status" value="1"/>
</dbReference>
<dbReference type="Proteomes" id="UP001516023">
    <property type="component" value="Unassembled WGS sequence"/>
</dbReference>
<sequence>MLSGIKTGKRKRPVVDSGAAACLSRDDVVDSNGPSCSSHVDSSLANAPAASPVDAARGASSSSFNRSAADALRADLLSGSQSTKFAGGSTDHRAATSTIISQLESRGRISRYVLSEKNDNDSVIVNLPGSAAAATRHNNNLRYNSKGKLSRSQQNSLREQNDADLTITEMLQQELQQQQPDMDETYARNIAKMGKSYKKYSNLQQHTSKSGADEDDYLQETSLLSDRLYRPPPSNAIAPSLQHAKETSRALAHQSAFDQWKSKSWWWMESPSFDKRHLIALGDKVSLVLVPRRYALVEGHCYIVPLAYSTSFVDLDEEAWYEVHRFQACLSQMFGMTNKMGLVFLETALHTSKSGSGGGGTQCKMEVIPVSRRVEQDAPFYFKSSLEDMAQEWGTHQKLMVLKPEKKLRNAVPKGFPYFYCGWDGGAGGYVQLIEGEEDGLGGGGGGRSKYRDFGLDTVAGMMGLDPYRMRKKSSGGREGMEEEKRAILNFCERWKEVDWTTELDG</sequence>
<dbReference type="InterPro" id="IPR006767">
    <property type="entry name" value="Cwf19-like_C_dom-2"/>
</dbReference>
<proteinExistence type="inferred from homology"/>